<sequence length="74" mass="8135">MVELELSLPQIDLLCRTLGAAAAEGKQIFGCSMWGSGGCLIIVPKIGRVSSMEDQARVREHEVAHCNGWKHEDR</sequence>
<evidence type="ECO:0000313" key="2">
    <source>
        <dbReference type="Proteomes" id="UP000051936"/>
    </source>
</evidence>
<dbReference type="EMBL" id="LJYG01000062">
    <property type="protein sequence ID" value="KRQ12622.1"/>
    <property type="molecule type" value="Genomic_DNA"/>
</dbReference>
<comment type="caution">
    <text evidence="1">The sequence shown here is derived from an EMBL/GenBank/DDBJ whole genome shotgun (WGS) entry which is preliminary data.</text>
</comment>
<keyword evidence="2" id="KW-1185">Reference proteome</keyword>
<gene>
    <name evidence="1" type="ORF">AOQ71_15855</name>
</gene>
<dbReference type="Proteomes" id="UP000051936">
    <property type="component" value="Unassembled WGS sequence"/>
</dbReference>
<reference evidence="1 2" key="1">
    <citation type="submission" date="2015-09" db="EMBL/GenBank/DDBJ databases">
        <title>Draft Genome Sequence of Bradyrhizobium manausense Strain BR 3351T, a Novel Symbiotic Nitrogen-Fixing Alphaproteobacterium Isolated from Brazilian Amazon Rain Forest.</title>
        <authorList>
            <person name="De Araujo J.L."/>
            <person name="Zilli J.E."/>
        </authorList>
    </citation>
    <scope>NUCLEOTIDE SEQUENCE [LARGE SCALE GENOMIC DNA]</scope>
    <source>
        <strain evidence="1 2">BR3351</strain>
    </source>
</reference>
<dbReference type="AlphaFoldDB" id="A0A0R3DWU0"/>
<evidence type="ECO:0000313" key="1">
    <source>
        <dbReference type="EMBL" id="KRQ12622.1"/>
    </source>
</evidence>
<protein>
    <submittedName>
        <fullName evidence="1">Uncharacterized protein</fullName>
    </submittedName>
</protein>
<accession>A0A0R3DWU0</accession>
<dbReference type="STRING" id="989370.AOQ71_15855"/>
<organism evidence="1 2">
    <name type="scientific">Bradyrhizobium manausense</name>
    <dbReference type="NCBI Taxonomy" id="989370"/>
    <lineage>
        <taxon>Bacteria</taxon>
        <taxon>Pseudomonadati</taxon>
        <taxon>Pseudomonadota</taxon>
        <taxon>Alphaproteobacteria</taxon>
        <taxon>Hyphomicrobiales</taxon>
        <taxon>Nitrobacteraceae</taxon>
        <taxon>Bradyrhizobium</taxon>
    </lineage>
</organism>
<name>A0A0R3DWU0_9BRAD</name>
<proteinExistence type="predicted"/>